<dbReference type="EMBL" id="AP025732">
    <property type="protein sequence ID" value="BDI16994.1"/>
    <property type="molecule type" value="Genomic_DNA"/>
</dbReference>
<reference evidence="1" key="1">
    <citation type="submission" date="2022-04" db="EMBL/GenBank/DDBJ databases">
        <title>Complete genome sequence of a cyanobacterium, Nostoc sp. SO-36, isolated in Antarctica.</title>
        <authorList>
            <person name="Kanesaki Y."/>
            <person name="Effendi D."/>
            <person name="Sakamoto T."/>
            <person name="Ohtani S."/>
            <person name="Awai K."/>
        </authorList>
    </citation>
    <scope>NUCLEOTIDE SEQUENCE</scope>
    <source>
        <strain evidence="1">SO-36</strain>
    </source>
</reference>
<organism evidence="1 2">
    <name type="scientific">Nostoc cf. commune SO-36</name>
    <dbReference type="NCBI Taxonomy" id="449208"/>
    <lineage>
        <taxon>Bacteria</taxon>
        <taxon>Bacillati</taxon>
        <taxon>Cyanobacteriota</taxon>
        <taxon>Cyanophyceae</taxon>
        <taxon>Nostocales</taxon>
        <taxon>Nostocaceae</taxon>
        <taxon>Nostoc</taxon>
    </lineage>
</organism>
<dbReference type="Proteomes" id="UP001055453">
    <property type="component" value="Chromosome"/>
</dbReference>
<name>A0ABM7Z1Y6_NOSCO</name>
<gene>
    <name evidence="1" type="ORF">ANSO36C_27960</name>
</gene>
<proteinExistence type="predicted"/>
<protein>
    <recommendedName>
        <fullName evidence="3">Transposase</fullName>
    </recommendedName>
</protein>
<evidence type="ECO:0000313" key="2">
    <source>
        <dbReference type="Proteomes" id="UP001055453"/>
    </source>
</evidence>
<evidence type="ECO:0008006" key="3">
    <source>
        <dbReference type="Google" id="ProtNLM"/>
    </source>
</evidence>
<evidence type="ECO:0000313" key="1">
    <source>
        <dbReference type="EMBL" id="BDI16994.1"/>
    </source>
</evidence>
<accession>A0ABM7Z1Y6</accession>
<keyword evidence="2" id="KW-1185">Reference proteome</keyword>
<sequence length="79" mass="9056">MKITKHRQKILDALQQWFSIHKQGSSLDKVVSITRNATMSESNSSTLVANYALNRWLLIAKIGNNRNKHNVFLKNSFSI</sequence>